<evidence type="ECO:0000256" key="4">
    <source>
        <dbReference type="SAM" id="MobiDB-lite"/>
    </source>
</evidence>
<reference evidence="6" key="1">
    <citation type="submission" date="2015-06" db="EMBL/GenBank/DDBJ databases">
        <title>Expansion of signal transduction pathways in fungi by whole-genome duplication.</title>
        <authorList>
            <consortium name="DOE Joint Genome Institute"/>
            <person name="Corrochano L.M."/>
            <person name="Kuo A."/>
            <person name="Marcet-Houben M."/>
            <person name="Polaino S."/>
            <person name="Salamov A."/>
            <person name="Villalobos J.M."/>
            <person name="Alvarez M.I."/>
            <person name="Avalos J."/>
            <person name="Benito E.P."/>
            <person name="Benoit I."/>
            <person name="Burger G."/>
            <person name="Camino L.P."/>
            <person name="Canovas D."/>
            <person name="Cerda-Olmedo E."/>
            <person name="Cheng J.-F."/>
            <person name="Dominguez A."/>
            <person name="Elias M."/>
            <person name="Eslava A.P."/>
            <person name="Glaser F."/>
            <person name="Grimwood J."/>
            <person name="Gutierrez G."/>
            <person name="Heitman J."/>
            <person name="Henrissat B."/>
            <person name="Iturriaga E.A."/>
            <person name="Lang B.F."/>
            <person name="Lavin J.L."/>
            <person name="Lee S."/>
            <person name="Li W."/>
            <person name="Lindquist E."/>
            <person name="Lopez-Garcia S."/>
            <person name="Luque E.M."/>
            <person name="Marcos A.T."/>
            <person name="Martin J."/>
            <person name="McCluskey K."/>
            <person name="Medina H.R."/>
            <person name="Miralles-Duran A."/>
            <person name="Miyazaki A."/>
            <person name="Munoz-Torres E."/>
            <person name="Oguiza J.A."/>
            <person name="Ohm R."/>
            <person name="Olmedo M."/>
            <person name="Orejas M."/>
            <person name="Ortiz-Castellanos L."/>
            <person name="Pisabarro A.G."/>
            <person name="Rodriguez-Romero J."/>
            <person name="Ruiz-Herrera J."/>
            <person name="Ruiz-Vazquez R."/>
            <person name="Sanz C."/>
            <person name="Schackwitz W."/>
            <person name="Schmutz J."/>
            <person name="Shahriari M."/>
            <person name="Shelest E."/>
            <person name="Silva-Franco F."/>
            <person name="Soanes D."/>
            <person name="Syed K."/>
            <person name="Tagua V.G."/>
            <person name="Talbot N.J."/>
            <person name="Thon M."/>
            <person name="De vries R.P."/>
            <person name="Wiebenga A."/>
            <person name="Yadav J.S."/>
            <person name="Braun E.L."/>
            <person name="Baker S."/>
            <person name="Garre V."/>
            <person name="Horwitz B."/>
            <person name="Torres-Martinez S."/>
            <person name="Idnurm A."/>
            <person name="Herrera-Estrella A."/>
            <person name="Gabaldon T."/>
            <person name="Grigoriev I.V."/>
        </authorList>
    </citation>
    <scope>NUCLEOTIDE SEQUENCE [LARGE SCALE GENOMIC DNA]</scope>
    <source>
        <strain evidence="6">NRRL 1555(-)</strain>
    </source>
</reference>
<gene>
    <name evidence="5" type="ORF">PHYBLDRAFT_185790</name>
</gene>
<evidence type="ECO:0000256" key="3">
    <source>
        <dbReference type="RuleBase" id="RU368013"/>
    </source>
</evidence>
<proteinExistence type="inferred from homology"/>
<dbReference type="InParanoid" id="A0A167NUH1"/>
<dbReference type="GO" id="GO:0015031">
    <property type="term" value="P:protein transport"/>
    <property type="evidence" value="ECO:0007669"/>
    <property type="project" value="UniProtKB-UniRule"/>
</dbReference>
<dbReference type="EMBL" id="KV440975">
    <property type="protein sequence ID" value="OAD76634.1"/>
    <property type="molecule type" value="Genomic_DNA"/>
</dbReference>
<comment type="subcellular location">
    <subcellularLocation>
        <location evidence="3">Cytoplasm</location>
    </subcellularLocation>
    <subcellularLocation>
        <location evidence="3">Nucleus</location>
    </subcellularLocation>
</comment>
<keyword evidence="2 3" id="KW-0539">Nucleus</keyword>
<evidence type="ECO:0000256" key="2">
    <source>
        <dbReference type="ARBA" id="ARBA00023242"/>
    </source>
</evidence>
<dbReference type="VEuPathDB" id="FungiDB:PHYBLDRAFT_185790"/>
<evidence type="ECO:0000313" key="5">
    <source>
        <dbReference type="EMBL" id="OAD76634.1"/>
    </source>
</evidence>
<comment type="similarity">
    <text evidence="1 3">Belongs to the cut8/STS1 family.</text>
</comment>
<name>A0A167NUH1_PHYB8</name>
<accession>A0A167NUH1</accession>
<keyword evidence="3" id="KW-0653">Protein transport</keyword>
<dbReference type="GO" id="GO:0031965">
    <property type="term" value="C:nuclear membrane"/>
    <property type="evidence" value="ECO:0007669"/>
    <property type="project" value="TreeGrafter"/>
</dbReference>
<dbReference type="FunCoup" id="A0A167NUH1">
    <property type="interactions" value="21"/>
</dbReference>
<organism evidence="5 6">
    <name type="scientific">Phycomyces blakesleeanus (strain ATCC 8743b / DSM 1359 / FGSC 10004 / NBRC 33097 / NRRL 1555)</name>
    <dbReference type="NCBI Taxonomy" id="763407"/>
    <lineage>
        <taxon>Eukaryota</taxon>
        <taxon>Fungi</taxon>
        <taxon>Fungi incertae sedis</taxon>
        <taxon>Mucoromycota</taxon>
        <taxon>Mucoromycotina</taxon>
        <taxon>Mucoromycetes</taxon>
        <taxon>Mucorales</taxon>
        <taxon>Phycomycetaceae</taxon>
        <taxon>Phycomyces</taxon>
    </lineage>
</organism>
<dbReference type="AlphaFoldDB" id="A0A167NUH1"/>
<dbReference type="OrthoDB" id="10061064at2759"/>
<dbReference type="PANTHER" id="PTHR28032:SF1">
    <property type="entry name" value="FI02826P"/>
    <property type="match status" value="1"/>
</dbReference>
<dbReference type="InterPro" id="IPR013868">
    <property type="entry name" value="Cut8/Sts1_fam"/>
</dbReference>
<dbReference type="Gene3D" id="1.20.58.1590">
    <property type="entry name" value="Tethering factor for nuclear proteasome Cut8/Sts1"/>
    <property type="match status" value="1"/>
</dbReference>
<dbReference type="GeneID" id="29000049"/>
<evidence type="ECO:0000256" key="1">
    <source>
        <dbReference type="ARBA" id="ARBA00006199"/>
    </source>
</evidence>
<dbReference type="GO" id="GO:0031144">
    <property type="term" value="P:proteasome localization"/>
    <property type="evidence" value="ECO:0007669"/>
    <property type="project" value="UniProtKB-UniRule"/>
</dbReference>
<comment type="function">
    <text evidence="3">Involved in ubiquitin-mediated protein degradation. Regulatory factor in the ubiquitin/proteasome pathway that controls the turnover of proteasome substrates. Targets proteasomes to the nucleus and facilitates the degradation of nuclear proteins.</text>
</comment>
<dbReference type="RefSeq" id="XP_018294674.1">
    <property type="nucleotide sequence ID" value="XM_018439143.1"/>
</dbReference>
<dbReference type="Proteomes" id="UP000077315">
    <property type="component" value="Unassembled WGS sequence"/>
</dbReference>
<dbReference type="GO" id="GO:0070628">
    <property type="term" value="F:proteasome binding"/>
    <property type="evidence" value="ECO:0007669"/>
    <property type="project" value="TreeGrafter"/>
</dbReference>
<dbReference type="STRING" id="763407.A0A167NUH1"/>
<dbReference type="InterPro" id="IPR038422">
    <property type="entry name" value="Cut8/Sts1_sf"/>
</dbReference>
<keyword evidence="3" id="KW-0813">Transport</keyword>
<dbReference type="GO" id="GO:0005737">
    <property type="term" value="C:cytoplasm"/>
    <property type="evidence" value="ECO:0007669"/>
    <property type="project" value="UniProtKB-SubCell"/>
</dbReference>
<protein>
    <recommendedName>
        <fullName evidence="3">Tethering factor for nuclear proteasome STS1</fullName>
    </recommendedName>
</protein>
<dbReference type="Pfam" id="PF08559">
    <property type="entry name" value="Cut8"/>
    <property type="match status" value="1"/>
</dbReference>
<comment type="subunit">
    <text evidence="3">Binds the proteasome.</text>
</comment>
<dbReference type="PANTHER" id="PTHR28032">
    <property type="entry name" value="FI02826P"/>
    <property type="match status" value="1"/>
</dbReference>
<sequence>MSSRFYMSEVPKGRKRRFSEDEDMSDAQSLPSPRSFVEKHQRRYTERPIDIKRCKSGIQKQSSNAALLATMNRDKLVSLLQGLLEGHPELRQNIMTYIPAPTIASATSVLQDMEKQMVDSFPYSRHGPSRDAYTFSRVREPMGELIDTVTQYASHFTSAIVFPTTCFSFLDLATHVAHRLPVWDNEEHNTMRRNLYRDLAGFWLNTVRSAASKLQEGESYSSHTVSDWAKSLAQHNGHTNGLFTDAVHEFTRLLLSNPPSEKPRTSLCHRPGLVDKDLSRFGPQSPVVGYAD</sequence>
<keyword evidence="3" id="KW-0963">Cytoplasm</keyword>
<keyword evidence="6" id="KW-1185">Reference proteome</keyword>
<feature type="region of interest" description="Disordered" evidence="4">
    <location>
        <begin position="1"/>
        <end position="37"/>
    </location>
</feature>
<evidence type="ECO:0000313" key="6">
    <source>
        <dbReference type="Proteomes" id="UP000077315"/>
    </source>
</evidence>
<dbReference type="GO" id="GO:0071630">
    <property type="term" value="P:nuclear protein quality control by the ubiquitin-proteasome system"/>
    <property type="evidence" value="ECO:0007669"/>
    <property type="project" value="UniProtKB-UniRule"/>
</dbReference>